<evidence type="ECO:0000313" key="1">
    <source>
        <dbReference type="EMBL" id="BBY17456.1"/>
    </source>
</evidence>
<keyword evidence="2" id="KW-1185">Reference proteome</keyword>
<protein>
    <submittedName>
        <fullName evidence="1">Type VII secretion-associated protein</fullName>
    </submittedName>
</protein>
<proteinExistence type="predicted"/>
<reference evidence="1 2" key="1">
    <citation type="journal article" date="2019" name="Emerg. Microbes Infect.">
        <title>Comprehensive subspecies identification of 175 nontuberculous mycobacteria species based on 7547 genomic profiles.</title>
        <authorList>
            <person name="Matsumoto Y."/>
            <person name="Kinjo T."/>
            <person name="Motooka D."/>
            <person name="Nabeya D."/>
            <person name="Jung N."/>
            <person name="Uechi K."/>
            <person name="Horii T."/>
            <person name="Iida T."/>
            <person name="Fujita J."/>
            <person name="Nakamura S."/>
        </authorList>
    </citation>
    <scope>NUCLEOTIDE SEQUENCE [LARGE SCALE GENOMIC DNA]</scope>
    <source>
        <strain evidence="1 2">JCM 17423</strain>
    </source>
</reference>
<dbReference type="AlphaFoldDB" id="A0AAD1IME5"/>
<dbReference type="RefSeq" id="WP_234880143.1">
    <property type="nucleotide sequence ID" value="NZ_AP022586.1"/>
</dbReference>
<name>A0AAD1IME5_9MYCO</name>
<accession>A0AAD1IME5</accession>
<organism evidence="1 2">
    <name type="scientific">Mycolicibacterium litorale</name>
    <dbReference type="NCBI Taxonomy" id="758802"/>
    <lineage>
        <taxon>Bacteria</taxon>
        <taxon>Bacillati</taxon>
        <taxon>Actinomycetota</taxon>
        <taxon>Actinomycetes</taxon>
        <taxon>Mycobacteriales</taxon>
        <taxon>Mycobacteriaceae</taxon>
        <taxon>Mycolicibacterium</taxon>
    </lineage>
</organism>
<dbReference type="Proteomes" id="UP000466607">
    <property type="component" value="Chromosome"/>
</dbReference>
<dbReference type="EMBL" id="AP022586">
    <property type="protein sequence ID" value="BBY17456.1"/>
    <property type="molecule type" value="Genomic_DNA"/>
</dbReference>
<evidence type="ECO:0000313" key="2">
    <source>
        <dbReference type="Proteomes" id="UP000466607"/>
    </source>
</evidence>
<gene>
    <name evidence="1" type="ORF">MLIT_30480</name>
</gene>
<sequence length="366" mass="38349">MTLLEVGPVTIRGPRPIDDDKASAAIESIDDDLMLVNDRPAAVRTVMTELLRSAAGPGDGGLTVVHPSWWSRRRVEVVLEASTGIDAEVITRAELFGDGLTPVVEIAAEHVAVVSTGVCTITRTTDDAVCTAVVREIGHAPSAVVDAPPGVGGDALAAAIIAALGERGVTATRAGPPVARVTDRPAPERRRRRTGPLLAGALVTTVCVGAAAITYDGTPAPAEPTALLVEGRVGVIVPALWTVQRVTEGSGSARVQITSPTDHAVALHLTQSVLPRPQPLEEVADTLRDALQAEDADVFTDFRAVDERGGRAVATYQERRAKHQTEWAVLVDNALRIAIGCQHPIGGADPIRPVCETAVRSTHAVF</sequence>
<dbReference type="NCBIfam" id="TIGR03931">
    <property type="entry name" value="T7SS_Rv3446c"/>
    <property type="match status" value="1"/>
</dbReference>
<dbReference type="InterPro" id="IPR023840">
    <property type="entry name" value="T7SS_Rv3446c"/>
</dbReference>